<dbReference type="Proteomes" id="UP001610444">
    <property type="component" value="Unassembled WGS sequence"/>
</dbReference>
<dbReference type="RefSeq" id="XP_070904822.1">
    <property type="nucleotide sequence ID" value="XM_071038249.1"/>
</dbReference>
<name>A0ABR4L6G2_9EURO</name>
<reference evidence="2 3" key="1">
    <citation type="submission" date="2024-07" db="EMBL/GenBank/DDBJ databases">
        <title>Section-level genome sequencing and comparative genomics of Aspergillus sections Usti and Cavernicolus.</title>
        <authorList>
            <consortium name="Lawrence Berkeley National Laboratory"/>
            <person name="Nybo J.L."/>
            <person name="Vesth T.C."/>
            <person name="Theobald S."/>
            <person name="Frisvad J.C."/>
            <person name="Larsen T.O."/>
            <person name="Kjaerboelling I."/>
            <person name="Rothschild-Mancinelli K."/>
            <person name="Lyhne E.K."/>
            <person name="Kogle M.E."/>
            <person name="Barry K."/>
            <person name="Clum A."/>
            <person name="Na H."/>
            <person name="Ledsgaard L."/>
            <person name="Lin J."/>
            <person name="Lipzen A."/>
            <person name="Kuo A."/>
            <person name="Riley R."/>
            <person name="Mondo S."/>
            <person name="LaButti K."/>
            <person name="Haridas S."/>
            <person name="Pangalinan J."/>
            <person name="Salamov A.A."/>
            <person name="Simmons B.A."/>
            <person name="Magnuson J.K."/>
            <person name="Chen J."/>
            <person name="Drula E."/>
            <person name="Henrissat B."/>
            <person name="Wiebenga A."/>
            <person name="Lubbers R.J."/>
            <person name="Gomes A.C."/>
            <person name="Macurrencykelacurrency M.R."/>
            <person name="Stajich J."/>
            <person name="Grigoriev I.V."/>
            <person name="Mortensen U.H."/>
            <person name="De vries R.P."/>
            <person name="Baker S.E."/>
            <person name="Andersen M.R."/>
        </authorList>
    </citation>
    <scope>NUCLEOTIDE SEQUENCE [LARGE SCALE GENOMIC DNA]</scope>
    <source>
        <strain evidence="2 3">CBS 756.74</strain>
    </source>
</reference>
<keyword evidence="1" id="KW-1133">Transmembrane helix</keyword>
<evidence type="ECO:0000313" key="2">
    <source>
        <dbReference type="EMBL" id="KAL2860131.1"/>
    </source>
</evidence>
<sequence>MSSQDTPHGTYTPSKPAAIACAIVFLVLTVLQTWKITRTRKWFGLAIVIGGLFPHAR</sequence>
<accession>A0ABR4L6G2</accession>
<evidence type="ECO:0000313" key="3">
    <source>
        <dbReference type="Proteomes" id="UP001610444"/>
    </source>
</evidence>
<dbReference type="GeneID" id="98153413"/>
<evidence type="ECO:0000256" key="1">
    <source>
        <dbReference type="SAM" id="Phobius"/>
    </source>
</evidence>
<keyword evidence="1" id="KW-0812">Transmembrane</keyword>
<organism evidence="2 3">
    <name type="scientific">Aspergillus pseudodeflectus</name>
    <dbReference type="NCBI Taxonomy" id="176178"/>
    <lineage>
        <taxon>Eukaryota</taxon>
        <taxon>Fungi</taxon>
        <taxon>Dikarya</taxon>
        <taxon>Ascomycota</taxon>
        <taxon>Pezizomycotina</taxon>
        <taxon>Eurotiomycetes</taxon>
        <taxon>Eurotiomycetidae</taxon>
        <taxon>Eurotiales</taxon>
        <taxon>Aspergillaceae</taxon>
        <taxon>Aspergillus</taxon>
        <taxon>Aspergillus subgen. Nidulantes</taxon>
    </lineage>
</organism>
<comment type="caution">
    <text evidence="2">The sequence shown here is derived from an EMBL/GenBank/DDBJ whole genome shotgun (WGS) entry which is preliminary data.</text>
</comment>
<dbReference type="EMBL" id="JBFXLR010000002">
    <property type="protein sequence ID" value="KAL2860131.1"/>
    <property type="molecule type" value="Genomic_DNA"/>
</dbReference>
<protein>
    <submittedName>
        <fullName evidence="2">Uncharacterized protein</fullName>
    </submittedName>
</protein>
<proteinExistence type="predicted"/>
<feature type="transmembrane region" description="Helical" evidence="1">
    <location>
        <begin position="16"/>
        <end position="34"/>
    </location>
</feature>
<keyword evidence="1" id="KW-0472">Membrane</keyword>
<keyword evidence="3" id="KW-1185">Reference proteome</keyword>
<gene>
    <name evidence="2" type="ORF">BJX68DRAFT_224328</name>
</gene>